<keyword evidence="2" id="KW-0472">Membrane</keyword>
<evidence type="ECO:0000256" key="1">
    <source>
        <dbReference type="SAM" id="MobiDB-lite"/>
    </source>
</evidence>
<dbReference type="RefSeq" id="WP_133852235.1">
    <property type="nucleotide sequence ID" value="NZ_SNXZ01000005.1"/>
</dbReference>
<feature type="transmembrane region" description="Helical" evidence="2">
    <location>
        <begin position="77"/>
        <end position="97"/>
    </location>
</feature>
<dbReference type="InterPro" id="IPR014917">
    <property type="entry name" value="DUF1800"/>
</dbReference>
<organism evidence="3 4">
    <name type="scientific">Labedaea rhizosphaerae</name>
    <dbReference type="NCBI Taxonomy" id="598644"/>
    <lineage>
        <taxon>Bacteria</taxon>
        <taxon>Bacillati</taxon>
        <taxon>Actinomycetota</taxon>
        <taxon>Actinomycetes</taxon>
        <taxon>Pseudonocardiales</taxon>
        <taxon>Pseudonocardiaceae</taxon>
        <taxon>Labedaea</taxon>
    </lineage>
</organism>
<protein>
    <submittedName>
        <fullName evidence="3">Uncharacterized protein DUF1800</fullName>
    </submittedName>
</protein>
<evidence type="ECO:0000313" key="4">
    <source>
        <dbReference type="Proteomes" id="UP000295444"/>
    </source>
</evidence>
<reference evidence="3 4" key="1">
    <citation type="submission" date="2019-03" db="EMBL/GenBank/DDBJ databases">
        <title>Genomic Encyclopedia of Type Strains, Phase IV (KMG-IV): sequencing the most valuable type-strain genomes for metagenomic binning, comparative biology and taxonomic classification.</title>
        <authorList>
            <person name="Goeker M."/>
        </authorList>
    </citation>
    <scope>NUCLEOTIDE SEQUENCE [LARGE SCALE GENOMIC DNA]</scope>
    <source>
        <strain evidence="3 4">DSM 45361</strain>
    </source>
</reference>
<keyword evidence="4" id="KW-1185">Reference proteome</keyword>
<keyword evidence="2" id="KW-1133">Transmembrane helix</keyword>
<dbReference type="EMBL" id="SNXZ01000005">
    <property type="protein sequence ID" value="TDP94811.1"/>
    <property type="molecule type" value="Genomic_DNA"/>
</dbReference>
<accession>A0A4R6S576</accession>
<comment type="caution">
    <text evidence="3">The sequence shown here is derived from an EMBL/GenBank/DDBJ whole genome shotgun (WGS) entry which is preliminary data.</text>
</comment>
<keyword evidence="2" id="KW-0812">Transmembrane</keyword>
<dbReference type="Pfam" id="PF08811">
    <property type="entry name" value="DUF1800"/>
    <property type="match status" value="1"/>
</dbReference>
<dbReference type="AlphaFoldDB" id="A0A4R6S576"/>
<dbReference type="Proteomes" id="UP000295444">
    <property type="component" value="Unassembled WGS sequence"/>
</dbReference>
<gene>
    <name evidence="3" type="ORF">EV186_10543</name>
</gene>
<name>A0A4R6S576_LABRH</name>
<dbReference type="OrthoDB" id="9772295at2"/>
<evidence type="ECO:0000256" key="2">
    <source>
        <dbReference type="SAM" id="Phobius"/>
    </source>
</evidence>
<proteinExistence type="predicted"/>
<evidence type="ECO:0000313" key="3">
    <source>
        <dbReference type="EMBL" id="TDP94811.1"/>
    </source>
</evidence>
<feature type="region of interest" description="Disordered" evidence="1">
    <location>
        <begin position="111"/>
        <end position="154"/>
    </location>
</feature>
<sequence>MERQPRNSGEGADGPRRVTSDDAALAWRKAGGQAREWDYASSPRPWPVVDEFGGAPGESDEPDGQARRRRLIGRRGLVAALVGGGLGAATIGTVLSVDEGVVAEAARPRHPRTNLHRPAGAIPRDGGTYADRDESYSQASGARPQLPERATQNTERVQFDGPAEAAANTKVTVATILDTTHPELHLLRRVTFGPTPDLVADVRAKGIDAWLGEQLNPASVPDPVGDRVWRAFPHASMTTSQVRGSIKRYSWDAMFGYAQATLARQIWSSRQVQEVMVDFWANHLNVPMPSDGAWDVGVSYHNDVIRKNALGSFETMLKAAIRHPAMLRFLSNDQSRKESVNENLGRELIELHTVGIDAGYSETDVRNSAYILTGRTVADDGSFRYDADRHWTGKVKVLGFTDSNASPSGGLAVGDRYLRYLAHHPSTATMIARKLCVRFVADTPPKVLVERVAKAYLDSGTRIVPVLHTLLSSHEFWAAVGQKVRRPLENLVAGVRVLGVRPGSDVPKGVSGLYWNLDQAGHRPLGWAPPNGYPDVAPAWASSGAMLQLWNGHRGLVQGWWQGLEFVKPDKLVPSSPAPSYVDKLAQRLVFQRLGAAHRTALIEFLGTNRPADYAPHLAPLLLDSPYFALR</sequence>
<feature type="region of interest" description="Disordered" evidence="1">
    <location>
        <begin position="1"/>
        <end position="66"/>
    </location>
</feature>